<proteinExistence type="predicted"/>
<comment type="caution">
    <text evidence="2">The sequence shown here is derived from an EMBL/GenBank/DDBJ whole genome shotgun (WGS) entry which is preliminary data.</text>
</comment>
<dbReference type="Proteomes" id="UP001589814">
    <property type="component" value="Unassembled WGS sequence"/>
</dbReference>
<sequence>MATRNAFIVTAALTLASLTSSALGAEMPIIEGERFHPLTARHGMVVTSHELATRVGRDMLRGGRHHAGLASHAKKI</sequence>
<keyword evidence="1" id="KW-0732">Signal</keyword>
<name>A0ABV6G3K8_9GAMM</name>
<dbReference type="RefSeq" id="WP_019951820.1">
    <property type="nucleotide sequence ID" value="NZ_JBHLVX010000040.1"/>
</dbReference>
<dbReference type="EMBL" id="JBHLVX010000040">
    <property type="protein sequence ID" value="MFC0268237.1"/>
    <property type="molecule type" value="Genomic_DNA"/>
</dbReference>
<reference evidence="2 3" key="1">
    <citation type="submission" date="2024-09" db="EMBL/GenBank/DDBJ databases">
        <authorList>
            <person name="Sun Q."/>
            <person name="Mori K."/>
        </authorList>
    </citation>
    <scope>NUCLEOTIDE SEQUENCE [LARGE SCALE GENOMIC DNA]</scope>
    <source>
        <strain evidence="2 3">CCM 7415</strain>
    </source>
</reference>
<gene>
    <name evidence="2" type="ORF">ACFFHW_09615</name>
</gene>
<feature type="chain" id="PRO_5047420029" evidence="1">
    <location>
        <begin position="25"/>
        <end position="76"/>
    </location>
</feature>
<organism evidence="2 3">
    <name type="scientific">Kushneria aurantia</name>
    <dbReference type="NCBI Taxonomy" id="504092"/>
    <lineage>
        <taxon>Bacteria</taxon>
        <taxon>Pseudomonadati</taxon>
        <taxon>Pseudomonadota</taxon>
        <taxon>Gammaproteobacteria</taxon>
        <taxon>Oceanospirillales</taxon>
        <taxon>Halomonadaceae</taxon>
        <taxon>Kushneria</taxon>
    </lineage>
</organism>
<accession>A0ABV6G3K8</accession>
<keyword evidence="3" id="KW-1185">Reference proteome</keyword>
<evidence type="ECO:0000256" key="1">
    <source>
        <dbReference type="SAM" id="SignalP"/>
    </source>
</evidence>
<evidence type="ECO:0000313" key="2">
    <source>
        <dbReference type="EMBL" id="MFC0268237.1"/>
    </source>
</evidence>
<evidence type="ECO:0000313" key="3">
    <source>
        <dbReference type="Proteomes" id="UP001589814"/>
    </source>
</evidence>
<protein>
    <submittedName>
        <fullName evidence="2">Uncharacterized protein</fullName>
    </submittedName>
</protein>
<feature type="signal peptide" evidence="1">
    <location>
        <begin position="1"/>
        <end position="24"/>
    </location>
</feature>